<evidence type="ECO:0000256" key="6">
    <source>
        <dbReference type="ARBA" id="ARBA00022989"/>
    </source>
</evidence>
<dbReference type="PROSITE" id="PS51202">
    <property type="entry name" value="RCK_C"/>
    <property type="match status" value="2"/>
</dbReference>
<feature type="transmembrane region" description="Helical" evidence="8">
    <location>
        <begin position="40"/>
        <end position="58"/>
    </location>
</feature>
<comment type="caution">
    <text evidence="10">The sequence shown here is derived from an EMBL/GenBank/DDBJ whole genome shotgun (WGS) entry which is preliminary data.</text>
</comment>
<evidence type="ECO:0000256" key="8">
    <source>
        <dbReference type="SAM" id="Phobius"/>
    </source>
</evidence>
<keyword evidence="5 8" id="KW-0812">Transmembrane</keyword>
<feature type="transmembrane region" description="Helical" evidence="8">
    <location>
        <begin position="497"/>
        <end position="519"/>
    </location>
</feature>
<keyword evidence="11" id="KW-1185">Reference proteome</keyword>
<dbReference type="PANTHER" id="PTHR30445:SF3">
    <property type="entry name" value="TRANSPORT PROTEIN YIDE-RELATED"/>
    <property type="match status" value="1"/>
</dbReference>
<dbReference type="EMBL" id="JANIBJ010000019">
    <property type="protein sequence ID" value="MCQ8104758.1"/>
    <property type="molecule type" value="Genomic_DNA"/>
</dbReference>
<evidence type="ECO:0000256" key="5">
    <source>
        <dbReference type="ARBA" id="ARBA00022692"/>
    </source>
</evidence>
<dbReference type="Gene3D" id="3.30.70.1450">
    <property type="entry name" value="Regulator of K+ conductance, C-terminal domain"/>
    <property type="match status" value="2"/>
</dbReference>
<gene>
    <name evidence="10" type="ORF">NP590_11630</name>
</gene>
<dbReference type="Pfam" id="PF02080">
    <property type="entry name" value="TrkA_C"/>
    <property type="match status" value="1"/>
</dbReference>
<evidence type="ECO:0000256" key="2">
    <source>
        <dbReference type="ARBA" id="ARBA00009854"/>
    </source>
</evidence>
<dbReference type="Proteomes" id="UP001524499">
    <property type="component" value="Unassembled WGS sequence"/>
</dbReference>
<comment type="similarity">
    <text evidence="2">Belongs to the AAE transporter (TC 2.A.81) family.</text>
</comment>
<keyword evidence="3" id="KW-0813">Transport</keyword>
<comment type="subcellular location">
    <subcellularLocation>
        <location evidence="1">Cell membrane</location>
        <topology evidence="1">Multi-pass membrane protein</topology>
    </subcellularLocation>
</comment>
<evidence type="ECO:0000256" key="7">
    <source>
        <dbReference type="ARBA" id="ARBA00023136"/>
    </source>
</evidence>
<dbReference type="SUPFAM" id="SSF116726">
    <property type="entry name" value="TrkA C-terminal domain-like"/>
    <property type="match status" value="2"/>
</dbReference>
<feature type="domain" description="RCK C-terminal" evidence="9">
    <location>
        <begin position="194"/>
        <end position="284"/>
    </location>
</feature>
<protein>
    <submittedName>
        <fullName evidence="10">Transporter</fullName>
    </submittedName>
</protein>
<organism evidence="10 11">
    <name type="scientific">Methylomonas subterranea</name>
    <dbReference type="NCBI Taxonomy" id="2952225"/>
    <lineage>
        <taxon>Bacteria</taxon>
        <taxon>Pseudomonadati</taxon>
        <taxon>Pseudomonadota</taxon>
        <taxon>Gammaproteobacteria</taxon>
        <taxon>Methylococcales</taxon>
        <taxon>Methylococcaceae</taxon>
        <taxon>Methylomonas</taxon>
    </lineage>
</organism>
<dbReference type="RefSeq" id="WP_256602559.1">
    <property type="nucleotide sequence ID" value="NZ_JANIBJ010000019.1"/>
</dbReference>
<evidence type="ECO:0000256" key="4">
    <source>
        <dbReference type="ARBA" id="ARBA00022475"/>
    </source>
</evidence>
<accession>A0ABT1TH29</accession>
<feature type="transmembrane region" description="Helical" evidence="8">
    <location>
        <begin position="70"/>
        <end position="88"/>
    </location>
</feature>
<keyword evidence="4" id="KW-1003">Cell membrane</keyword>
<evidence type="ECO:0000313" key="10">
    <source>
        <dbReference type="EMBL" id="MCQ8104758.1"/>
    </source>
</evidence>
<keyword evidence="6 8" id="KW-1133">Transmembrane helix</keyword>
<keyword evidence="7 8" id="KW-0472">Membrane</keyword>
<evidence type="ECO:0000256" key="3">
    <source>
        <dbReference type="ARBA" id="ARBA00022448"/>
    </source>
</evidence>
<feature type="transmembrane region" description="Helical" evidence="8">
    <location>
        <begin position="469"/>
        <end position="490"/>
    </location>
</feature>
<name>A0ABT1TH29_9GAMM</name>
<feature type="domain" description="RCK C-terminal" evidence="9">
    <location>
        <begin position="285"/>
        <end position="367"/>
    </location>
</feature>
<feature type="transmembrane region" description="Helical" evidence="8">
    <location>
        <begin position="164"/>
        <end position="184"/>
    </location>
</feature>
<evidence type="ECO:0000259" key="9">
    <source>
        <dbReference type="PROSITE" id="PS51202"/>
    </source>
</evidence>
<dbReference type="NCBIfam" id="TIGR01625">
    <property type="entry name" value="YidE_YbjL_dupl"/>
    <property type="match status" value="2"/>
</dbReference>
<dbReference type="InterPro" id="IPR050144">
    <property type="entry name" value="AAE_transporter"/>
</dbReference>
<feature type="transmembrane region" description="Helical" evidence="8">
    <location>
        <begin position="531"/>
        <end position="554"/>
    </location>
</feature>
<feature type="transmembrane region" description="Helical" evidence="8">
    <location>
        <begin position="438"/>
        <end position="457"/>
    </location>
</feature>
<evidence type="ECO:0000256" key="1">
    <source>
        <dbReference type="ARBA" id="ARBA00004651"/>
    </source>
</evidence>
<feature type="transmembrane region" description="Helical" evidence="8">
    <location>
        <begin position="377"/>
        <end position="396"/>
    </location>
</feature>
<dbReference type="Pfam" id="PF06826">
    <property type="entry name" value="Asp-Al_Ex"/>
    <property type="match status" value="2"/>
</dbReference>
<feature type="transmembrane region" description="Helical" evidence="8">
    <location>
        <begin position="100"/>
        <end position="120"/>
    </location>
</feature>
<feature type="transmembrane region" description="Helical" evidence="8">
    <location>
        <begin position="408"/>
        <end position="426"/>
    </location>
</feature>
<sequence length="555" mass="59333">MPWIADLFQHDSVPHAMLVISLVVASGLVLGGLKVAGVRLGIAGVLFSGLIFGHYDLTINAEVMHFLREFGLVLFVYAIGLQVGPGFVSSFFKYGLRLNGMAAAIVVLGALIAVAISVVGEIPMPVAVGLFSGATTNTPSLAAAQQVLSSLPDVDGGTLKMPGLAYAVAYPFGIVGIILSMLLVKRLFNVQVDKEAEDFARHQRQQAQIPVWEDLVVDNPNLNGLTIAQIPFFEGMGVVITRILRKGASEVEIAGRDTPLMSGDTIRLVGEAEPLRRLKILIGPDADINLQEVPGNLLGKRLLVTNKAAINQTIGKLCLRYGVTISRVHRPDVEFTPTSAMHVHFGDELNVVGSQEALDNIEKALGNSLEALDHPQVMPIFIGISLGVLLGSWPFYLPGVPTELRLGMAGGPLLVAIMLSRIGNWGTMTWHLPKSSNIILKDIGIVLFLACVGLHSGDEFLETLFNGSGFYWMACASLITLLPLLIVALFGRIVFKLNYLSLCGLLAGSMTDPPALAFANNLHGSAAVSLAYASVYPLVMLLRIVAAQLIIVLVN</sequence>
<dbReference type="PANTHER" id="PTHR30445">
    <property type="entry name" value="K(+)_H(+) ANTIPORTER SUBUNIT KHTT"/>
    <property type="match status" value="1"/>
</dbReference>
<feature type="transmembrane region" description="Helical" evidence="8">
    <location>
        <begin position="12"/>
        <end position="33"/>
    </location>
</feature>
<dbReference type="NCBIfam" id="NF003007">
    <property type="entry name" value="PRK03818.1"/>
    <property type="match status" value="1"/>
</dbReference>
<proteinExistence type="inferred from homology"/>
<dbReference type="InterPro" id="IPR036721">
    <property type="entry name" value="RCK_C_sf"/>
</dbReference>
<reference evidence="10 11" key="1">
    <citation type="submission" date="2022-07" db="EMBL/GenBank/DDBJ databases">
        <title>Methylomonas rivi sp. nov., Methylomonas rosea sp. nov., Methylomonas aureus sp. nov. and Methylomonas subterranea sp. nov., four novel methanotrophs isolated from a freshwater creek and the deep terrestrial subsurface.</title>
        <authorList>
            <person name="Abin C."/>
            <person name="Sankaranarayanan K."/>
            <person name="Garner C."/>
            <person name="Sindelar R."/>
            <person name="Kotary K."/>
            <person name="Garner R."/>
            <person name="Barclay S."/>
            <person name="Lawson P."/>
            <person name="Krumholz L."/>
        </authorList>
    </citation>
    <scope>NUCLEOTIDE SEQUENCE [LARGE SCALE GENOMIC DNA]</scope>
    <source>
        <strain evidence="10 11">SURF-2</strain>
    </source>
</reference>
<evidence type="ECO:0000313" key="11">
    <source>
        <dbReference type="Proteomes" id="UP001524499"/>
    </source>
</evidence>
<dbReference type="InterPro" id="IPR006512">
    <property type="entry name" value="YidE_YbjL"/>
</dbReference>
<dbReference type="InterPro" id="IPR006037">
    <property type="entry name" value="RCK_C"/>
</dbReference>